<comment type="caution">
    <text evidence="2">The sequence shown here is derived from an EMBL/GenBank/DDBJ whole genome shotgun (WGS) entry which is preliminary data.</text>
</comment>
<organism evidence="2 3">
    <name type="scientific">Fusarium oxysporum</name>
    <name type="common">Fusarium vascular wilt</name>
    <dbReference type="NCBI Taxonomy" id="5507"/>
    <lineage>
        <taxon>Eukaryota</taxon>
        <taxon>Fungi</taxon>
        <taxon>Dikarya</taxon>
        <taxon>Ascomycota</taxon>
        <taxon>Pezizomycotina</taxon>
        <taxon>Sordariomycetes</taxon>
        <taxon>Hypocreomycetidae</taxon>
        <taxon>Hypocreales</taxon>
        <taxon>Nectriaceae</taxon>
        <taxon>Fusarium</taxon>
        <taxon>Fusarium oxysporum species complex</taxon>
    </lineage>
</organism>
<evidence type="ECO:0000313" key="3">
    <source>
        <dbReference type="Proteomes" id="UP000285084"/>
    </source>
</evidence>
<protein>
    <submittedName>
        <fullName evidence="2">Uncharacterized protein</fullName>
    </submittedName>
</protein>
<evidence type="ECO:0000256" key="1">
    <source>
        <dbReference type="SAM" id="MobiDB-lite"/>
    </source>
</evidence>
<name>A0A420MCE4_FUSOX</name>
<evidence type="ECO:0000313" key="2">
    <source>
        <dbReference type="EMBL" id="RKK65698.1"/>
    </source>
</evidence>
<reference evidence="2 3" key="1">
    <citation type="journal article" date="2018" name="Sci. Rep.">
        <title>Characterisation of pathogen-specific regions and novel effector candidates in Fusarium oxysporum f. sp. cepae.</title>
        <authorList>
            <person name="Armitage A.D."/>
            <person name="Taylor A."/>
            <person name="Sobczyk M.K."/>
            <person name="Baxter L."/>
            <person name="Greenfield B.P."/>
            <person name="Bates H.J."/>
            <person name="Wilson F."/>
            <person name="Jackson A.C."/>
            <person name="Ott S."/>
            <person name="Harrison R.J."/>
            <person name="Clarkson J.P."/>
        </authorList>
    </citation>
    <scope>NUCLEOTIDE SEQUENCE [LARGE SCALE GENOMIC DNA]</scope>
    <source>
        <strain evidence="2 3">Fo_A13</strain>
    </source>
</reference>
<dbReference type="Proteomes" id="UP000285084">
    <property type="component" value="Unassembled WGS sequence"/>
</dbReference>
<feature type="compositionally biased region" description="Basic and acidic residues" evidence="1">
    <location>
        <begin position="27"/>
        <end position="51"/>
    </location>
</feature>
<dbReference type="AlphaFoldDB" id="A0A420MCE4"/>
<dbReference type="EMBL" id="MRCX01000377">
    <property type="protein sequence ID" value="RKK65698.1"/>
    <property type="molecule type" value="Genomic_DNA"/>
</dbReference>
<feature type="compositionally biased region" description="Basic and acidic residues" evidence="1">
    <location>
        <begin position="139"/>
        <end position="150"/>
    </location>
</feature>
<sequence length="150" mass="16679">METISIGRKTSKKSTKIKKKRPGPKKNFGDAEPKANEKSYDVRDGKVHEASNEAAYSPDVEGVVDGTSISSLQVRTNSAEPQTNPSIPPSFKYTFSILSDEFNIEFSSPEFSDDEKPETERTDVGPSTNSSNLKVQDWVSEKNPEYDITR</sequence>
<gene>
    <name evidence="2" type="ORF">BFJ69_g16054</name>
</gene>
<feature type="region of interest" description="Disordered" evidence="1">
    <location>
        <begin position="106"/>
        <end position="150"/>
    </location>
</feature>
<dbReference type="VEuPathDB" id="FungiDB:HZS61_011674"/>
<feature type="compositionally biased region" description="Basic residues" evidence="1">
    <location>
        <begin position="9"/>
        <end position="24"/>
    </location>
</feature>
<proteinExistence type="predicted"/>
<feature type="region of interest" description="Disordered" evidence="1">
    <location>
        <begin position="1"/>
        <end position="59"/>
    </location>
</feature>
<accession>A0A420MCE4</accession>
<feature type="compositionally biased region" description="Polar residues" evidence="1">
    <location>
        <begin position="125"/>
        <end position="134"/>
    </location>
</feature>